<protein>
    <submittedName>
        <fullName evidence="1">PBS lyase</fullName>
    </submittedName>
</protein>
<proteinExistence type="predicted"/>
<dbReference type="InterPro" id="IPR004155">
    <property type="entry name" value="PBS_lyase_HEAT"/>
</dbReference>
<dbReference type="GO" id="GO:0016829">
    <property type="term" value="F:lyase activity"/>
    <property type="evidence" value="ECO:0007669"/>
    <property type="project" value="UniProtKB-KW"/>
</dbReference>
<accession>A0ABR5JCW4</accession>
<keyword evidence="1" id="KW-0456">Lyase</keyword>
<dbReference type="RefSeq" id="WP_030877616.1">
    <property type="nucleotide sequence ID" value="NZ_JBIRHZ010000008.1"/>
</dbReference>
<dbReference type="InterPro" id="IPR016024">
    <property type="entry name" value="ARM-type_fold"/>
</dbReference>
<evidence type="ECO:0000313" key="1">
    <source>
        <dbReference type="EMBL" id="KOG91279.1"/>
    </source>
</evidence>
<sequence>MEEEFRALLERVWGQLGSPSEVRAYQGVLDLLRDHRPAEHREDLARILVEPGRPLWAREIAAYALGVRGDRRAFEPLVMLLNYRDPVSCACAARALARLRDPRTARAAAALATNELRTAYALYPIRLLTELRAPESVPALLSTLNRLLAAPDHYWPIARACVEGLGVLGDRSAVESLNAARRHERLRPAADEALAQLSGTATQNVRPTSSA</sequence>
<dbReference type="EMBL" id="LGUT01000331">
    <property type="protein sequence ID" value="KOG91279.1"/>
    <property type="molecule type" value="Genomic_DNA"/>
</dbReference>
<comment type="caution">
    <text evidence="1">The sequence shown here is derived from an EMBL/GenBank/DDBJ whole genome shotgun (WGS) entry which is preliminary data.</text>
</comment>
<gene>
    <name evidence="1" type="ORF">ADK38_04060</name>
</gene>
<dbReference type="SUPFAM" id="SSF48371">
    <property type="entry name" value="ARM repeat"/>
    <property type="match status" value="1"/>
</dbReference>
<dbReference type="Gene3D" id="1.25.10.10">
    <property type="entry name" value="Leucine-rich Repeat Variant"/>
    <property type="match status" value="1"/>
</dbReference>
<keyword evidence="2" id="KW-1185">Reference proteome</keyword>
<dbReference type="InterPro" id="IPR011989">
    <property type="entry name" value="ARM-like"/>
</dbReference>
<name>A0ABR5JCW4_9ACTN</name>
<dbReference type="Proteomes" id="UP000037020">
    <property type="component" value="Unassembled WGS sequence"/>
</dbReference>
<evidence type="ECO:0000313" key="2">
    <source>
        <dbReference type="Proteomes" id="UP000037020"/>
    </source>
</evidence>
<organism evidence="1 2">
    <name type="scientific">Streptomyces varsoviensis</name>
    <dbReference type="NCBI Taxonomy" id="67373"/>
    <lineage>
        <taxon>Bacteria</taxon>
        <taxon>Bacillati</taxon>
        <taxon>Actinomycetota</taxon>
        <taxon>Actinomycetes</taxon>
        <taxon>Kitasatosporales</taxon>
        <taxon>Streptomycetaceae</taxon>
        <taxon>Streptomyces</taxon>
    </lineage>
</organism>
<reference evidence="1 2" key="1">
    <citation type="submission" date="2015-07" db="EMBL/GenBank/DDBJ databases">
        <authorList>
            <person name="Ju K.-S."/>
            <person name="Doroghazi J.R."/>
            <person name="Metcalf W.W."/>
        </authorList>
    </citation>
    <scope>NUCLEOTIDE SEQUENCE [LARGE SCALE GENOMIC DNA]</scope>
    <source>
        <strain evidence="1 2">NRRL B-3589</strain>
    </source>
</reference>
<dbReference type="Pfam" id="PF03130">
    <property type="entry name" value="HEAT_PBS"/>
    <property type="match status" value="1"/>
</dbReference>
<dbReference type="SMART" id="SM00567">
    <property type="entry name" value="EZ_HEAT"/>
    <property type="match status" value="3"/>
</dbReference>